<evidence type="ECO:0000256" key="1">
    <source>
        <dbReference type="SAM" id="Phobius"/>
    </source>
</evidence>
<dbReference type="EMBL" id="CP137640">
    <property type="protein sequence ID" value="WVX83984.1"/>
    <property type="molecule type" value="Genomic_DNA"/>
</dbReference>
<feature type="transmembrane region" description="Helical" evidence="1">
    <location>
        <begin position="159"/>
        <end position="178"/>
    </location>
</feature>
<dbReference type="PANTHER" id="PTHR40031">
    <property type="entry name" value="HYPOTHETICAL MEMBRANE SPANNING PROTEIN"/>
    <property type="match status" value="1"/>
</dbReference>
<dbReference type="Proteomes" id="UP001357223">
    <property type="component" value="Chromosome"/>
</dbReference>
<dbReference type="Pfam" id="PF04307">
    <property type="entry name" value="YdjM"/>
    <property type="match status" value="1"/>
</dbReference>
<dbReference type="PANTHER" id="PTHR40031:SF1">
    <property type="entry name" value="MEMBRANE-BOUND METAL-DEPENDENT HYDROLASE"/>
    <property type="match status" value="1"/>
</dbReference>
<organism evidence="2 3">
    <name type="scientific">Niallia oryzisoli</name>
    <dbReference type="NCBI Taxonomy" id="1737571"/>
    <lineage>
        <taxon>Bacteria</taxon>
        <taxon>Bacillati</taxon>
        <taxon>Bacillota</taxon>
        <taxon>Bacilli</taxon>
        <taxon>Bacillales</taxon>
        <taxon>Bacillaceae</taxon>
        <taxon>Niallia</taxon>
    </lineage>
</organism>
<protein>
    <submittedName>
        <fullName evidence="2">Metal-dependent hydrolase</fullName>
    </submittedName>
</protein>
<dbReference type="RefSeq" id="WP_338452856.1">
    <property type="nucleotide sequence ID" value="NZ_CP137640.1"/>
</dbReference>
<keyword evidence="3" id="KW-1185">Reference proteome</keyword>
<proteinExistence type="predicted"/>
<dbReference type="InterPro" id="IPR007404">
    <property type="entry name" value="YdjM-like"/>
</dbReference>
<keyword evidence="1" id="KW-0812">Transmembrane</keyword>
<keyword evidence="1" id="KW-0472">Membrane</keyword>
<keyword evidence="1" id="KW-1133">Transmembrane helix</keyword>
<feature type="transmembrane region" description="Helical" evidence="1">
    <location>
        <begin position="92"/>
        <end position="115"/>
    </location>
</feature>
<dbReference type="GO" id="GO:0016787">
    <property type="term" value="F:hydrolase activity"/>
    <property type="evidence" value="ECO:0007669"/>
    <property type="project" value="UniProtKB-KW"/>
</dbReference>
<name>A0ABZ2CJM5_9BACI</name>
<gene>
    <name evidence="2" type="ORF">R4Z09_13915</name>
</gene>
<reference evidence="2 3" key="1">
    <citation type="submission" date="2023-10" db="EMBL/GenBank/DDBJ databases">
        <title>Niallia locisalis sp.nov. isolated from a salt pond sample.</title>
        <authorList>
            <person name="Li X.-J."/>
            <person name="Dong L."/>
        </authorList>
    </citation>
    <scope>NUCLEOTIDE SEQUENCE [LARGE SCALE GENOMIC DNA]</scope>
    <source>
        <strain evidence="2 3">DSM 29761</strain>
    </source>
</reference>
<accession>A0ABZ2CJM5</accession>
<keyword evidence="2" id="KW-0378">Hydrolase</keyword>
<dbReference type="InterPro" id="IPR053170">
    <property type="entry name" value="Transcription_regulator"/>
</dbReference>
<evidence type="ECO:0000313" key="2">
    <source>
        <dbReference type="EMBL" id="WVX83984.1"/>
    </source>
</evidence>
<feature type="transmembrane region" description="Helical" evidence="1">
    <location>
        <begin position="127"/>
        <end position="153"/>
    </location>
</feature>
<sequence>MDTSTHVLTGVGLAGLSFLDPTIASYPELLPAIFFCTITGSNAPDVDIVNKYKGNHIYLQKHRGMSHSLYAQILLAIMIAGVATIGNGGLFYWTFFMWTLLAVCLHVFFDIFNIYGTQAFRPFTQKWFALNLLPIFDPFITALHIGGILFWLAGFPPGTIFLLVYITILIYIMLRYMLQRNVKKELLLLQESGVTYTLLPTSSMIRWGIVASFQHHYKLGKFENNRIVWSKVLMKTSEKNEIIAASIKHEFIDFLRKHTAYLHAKVINQKDGYEVLWFDLRYQSKIDEPFVAIVKLDKKLNLIHCEVKRGFNSAPESGLRGHAP</sequence>
<feature type="transmembrane region" description="Helical" evidence="1">
    <location>
        <begin position="69"/>
        <end position="86"/>
    </location>
</feature>
<evidence type="ECO:0000313" key="3">
    <source>
        <dbReference type="Proteomes" id="UP001357223"/>
    </source>
</evidence>